<evidence type="ECO:0000259" key="1">
    <source>
        <dbReference type="PROSITE" id="PS50225"/>
    </source>
</evidence>
<evidence type="ECO:0000313" key="2">
    <source>
        <dbReference type="EMBL" id="CEK50383.1"/>
    </source>
</evidence>
<accession>A0A0B6Y2Q2</accession>
<dbReference type="EMBL" id="HACG01003518">
    <property type="protein sequence ID" value="CEK50383.1"/>
    <property type="molecule type" value="Transcribed_RNA"/>
</dbReference>
<protein>
    <recommendedName>
        <fullName evidence="1">SOCS box domain-containing protein</fullName>
    </recommendedName>
</protein>
<gene>
    <name evidence="2" type="primary">ORF10607</name>
</gene>
<proteinExistence type="predicted"/>
<feature type="non-terminal residue" evidence="2">
    <location>
        <position position="1"/>
    </location>
</feature>
<name>A0A0B6Y2Q2_9EUPU</name>
<feature type="non-terminal residue" evidence="2">
    <location>
        <position position="86"/>
    </location>
</feature>
<sequence length="86" mass="9824">SARHKFIFMTARLFLAAGCKFPYYSLKIARRTLILAQETDEKLFDNLLELLTSAASNPQDLQSQCRIVIRKSIAPNKDKNVEKLPL</sequence>
<organism evidence="2">
    <name type="scientific">Arion vulgaris</name>
    <dbReference type="NCBI Taxonomy" id="1028688"/>
    <lineage>
        <taxon>Eukaryota</taxon>
        <taxon>Metazoa</taxon>
        <taxon>Spiralia</taxon>
        <taxon>Lophotrochozoa</taxon>
        <taxon>Mollusca</taxon>
        <taxon>Gastropoda</taxon>
        <taxon>Heterobranchia</taxon>
        <taxon>Euthyneura</taxon>
        <taxon>Panpulmonata</taxon>
        <taxon>Eupulmonata</taxon>
        <taxon>Stylommatophora</taxon>
        <taxon>Helicina</taxon>
        <taxon>Arionoidea</taxon>
        <taxon>Arionidae</taxon>
        <taxon>Arion</taxon>
    </lineage>
</organism>
<dbReference type="InterPro" id="IPR001496">
    <property type="entry name" value="SOCS_box"/>
</dbReference>
<dbReference type="PROSITE" id="PS50225">
    <property type="entry name" value="SOCS"/>
    <property type="match status" value="1"/>
</dbReference>
<feature type="domain" description="SOCS box" evidence="1">
    <location>
        <begin position="46"/>
        <end position="86"/>
    </location>
</feature>
<dbReference type="Pfam" id="PF07525">
    <property type="entry name" value="SOCS_box"/>
    <property type="match status" value="1"/>
</dbReference>
<reference evidence="2" key="1">
    <citation type="submission" date="2014-12" db="EMBL/GenBank/DDBJ databases">
        <title>Insight into the proteome of Arion vulgaris.</title>
        <authorList>
            <person name="Aradska J."/>
            <person name="Bulat T."/>
            <person name="Smidak R."/>
            <person name="Sarate P."/>
            <person name="Gangsoo J."/>
            <person name="Sialana F."/>
            <person name="Bilban M."/>
            <person name="Lubec G."/>
        </authorList>
    </citation>
    <scope>NUCLEOTIDE SEQUENCE</scope>
    <source>
        <tissue evidence="2">Skin</tissue>
    </source>
</reference>
<dbReference type="AlphaFoldDB" id="A0A0B6Y2Q2"/>